<comment type="subunit">
    <text evidence="3">Interacts with ERF2.</text>
</comment>
<dbReference type="PANTHER" id="PTHR13254">
    <property type="entry name" value="GOLGI AUTOANTIGEN, GOLGIN SUBFAMILY A, 7"/>
    <property type="match status" value="1"/>
</dbReference>
<dbReference type="Pfam" id="PF10256">
    <property type="entry name" value="Erf4"/>
    <property type="match status" value="1"/>
</dbReference>
<evidence type="ECO:0000256" key="6">
    <source>
        <dbReference type="ARBA" id="ARBA00023136"/>
    </source>
</evidence>
<reference evidence="9 10" key="1">
    <citation type="journal article" date="2015" name="Genome Biol. Evol.">
        <title>Phylogenomic analyses indicate that early fungi evolved digesting cell walls of algal ancestors of land plants.</title>
        <authorList>
            <person name="Chang Y."/>
            <person name="Wang S."/>
            <person name="Sekimoto S."/>
            <person name="Aerts A.L."/>
            <person name="Choi C."/>
            <person name="Clum A."/>
            <person name="LaButti K.M."/>
            <person name="Lindquist E.A."/>
            <person name="Yee Ngan C."/>
            <person name="Ohm R.A."/>
            <person name="Salamov A.A."/>
            <person name="Grigoriev I.V."/>
            <person name="Spatafora J.W."/>
            <person name="Berbee M.L."/>
        </authorList>
    </citation>
    <scope>NUCLEOTIDE SEQUENCE [LARGE SCALE GENOMIC DNA]</scope>
    <source>
        <strain evidence="9 10">NRRL 1564</strain>
    </source>
</reference>
<evidence type="ECO:0000259" key="8">
    <source>
        <dbReference type="Pfam" id="PF10256"/>
    </source>
</evidence>
<evidence type="ECO:0000313" key="9">
    <source>
        <dbReference type="EMBL" id="PIA14652.1"/>
    </source>
</evidence>
<dbReference type="PANTHER" id="PTHR13254:SF0">
    <property type="entry name" value="GOLGIN SUBFAMILY A MEMBER 7_ERF4 DOMAIN-CONTAINING PROTEIN"/>
    <property type="match status" value="1"/>
</dbReference>
<dbReference type="GO" id="GO:0005789">
    <property type="term" value="C:endoplasmic reticulum membrane"/>
    <property type="evidence" value="ECO:0007669"/>
    <property type="project" value="UniProtKB-SubCell"/>
</dbReference>
<evidence type="ECO:0000256" key="3">
    <source>
        <dbReference type="ARBA" id="ARBA00011396"/>
    </source>
</evidence>
<feature type="region of interest" description="Disordered" evidence="7">
    <location>
        <begin position="1"/>
        <end position="30"/>
    </location>
</feature>
<dbReference type="InterPro" id="IPR019383">
    <property type="entry name" value="Golgin_A_7/ERF4"/>
</dbReference>
<dbReference type="EMBL" id="KZ303514">
    <property type="protein sequence ID" value="PIA14652.1"/>
    <property type="molecule type" value="Genomic_DNA"/>
</dbReference>
<sequence length="159" mass="17789">MPRHYGADGPPGGTTDLLGPKTYGLPTTGDAIGHPASELWRRVRVERDYSQGDERQFVVAVPEQLSGRIDEQKFKRFLRRLNAMLAEAEGATFRNVLEGVLAYATLYISTLVVKPHFKKTIERISSLVAHENKTLFEPAGFSVIDPLQTAYMFIEIVIL</sequence>
<proteinExistence type="inferred from homology"/>
<evidence type="ECO:0000256" key="5">
    <source>
        <dbReference type="ARBA" id="ARBA00022824"/>
    </source>
</evidence>
<dbReference type="OrthoDB" id="2190159at2759"/>
<evidence type="ECO:0000256" key="7">
    <source>
        <dbReference type="SAM" id="MobiDB-lite"/>
    </source>
</evidence>
<dbReference type="Proteomes" id="UP000242474">
    <property type="component" value="Unassembled WGS sequence"/>
</dbReference>
<gene>
    <name evidence="9" type="ORF">COEREDRAFT_46268</name>
</gene>
<protein>
    <recommendedName>
        <fullName evidence="4">Ras modification protein ERF4</fullName>
    </recommendedName>
</protein>
<keyword evidence="5" id="KW-0256">Endoplasmic reticulum</keyword>
<dbReference type="AlphaFoldDB" id="A0A2G5B6P3"/>
<accession>A0A2G5B6P3</accession>
<evidence type="ECO:0000313" key="10">
    <source>
        <dbReference type="Proteomes" id="UP000242474"/>
    </source>
</evidence>
<dbReference type="GO" id="GO:0006612">
    <property type="term" value="P:protein targeting to membrane"/>
    <property type="evidence" value="ECO:0007669"/>
    <property type="project" value="TreeGrafter"/>
</dbReference>
<evidence type="ECO:0000256" key="2">
    <source>
        <dbReference type="ARBA" id="ARBA00007732"/>
    </source>
</evidence>
<evidence type="ECO:0000256" key="4">
    <source>
        <dbReference type="ARBA" id="ARBA00018463"/>
    </source>
</evidence>
<comment type="subcellular location">
    <subcellularLocation>
        <location evidence="1">Endoplasmic reticulum membrane</location>
        <topology evidence="1">Peripheral membrane protein</topology>
    </subcellularLocation>
</comment>
<keyword evidence="10" id="KW-1185">Reference proteome</keyword>
<keyword evidence="6" id="KW-0472">Membrane</keyword>
<name>A0A2G5B6P3_COERN</name>
<evidence type="ECO:0000256" key="1">
    <source>
        <dbReference type="ARBA" id="ARBA00004406"/>
    </source>
</evidence>
<feature type="domain" description="Golgin subfamily A member 7/ERF4" evidence="8">
    <location>
        <begin position="43"/>
        <end position="155"/>
    </location>
</feature>
<dbReference type="GO" id="GO:0031211">
    <property type="term" value="C:endoplasmic reticulum palmitoyltransferase complex"/>
    <property type="evidence" value="ECO:0007669"/>
    <property type="project" value="TreeGrafter"/>
</dbReference>
<comment type="similarity">
    <text evidence="2">Belongs to the ERF4 family.</text>
</comment>
<organism evidence="9 10">
    <name type="scientific">Coemansia reversa (strain ATCC 12441 / NRRL 1564)</name>
    <dbReference type="NCBI Taxonomy" id="763665"/>
    <lineage>
        <taxon>Eukaryota</taxon>
        <taxon>Fungi</taxon>
        <taxon>Fungi incertae sedis</taxon>
        <taxon>Zoopagomycota</taxon>
        <taxon>Kickxellomycotina</taxon>
        <taxon>Kickxellomycetes</taxon>
        <taxon>Kickxellales</taxon>
        <taxon>Kickxellaceae</taxon>
        <taxon>Coemansia</taxon>
    </lineage>
</organism>
<dbReference type="STRING" id="763665.A0A2G5B6P3"/>
<dbReference type="InterPro" id="IPR051371">
    <property type="entry name" value="Ras_palmitoyltransferase"/>
</dbReference>